<gene>
    <name evidence="2" type="ORF">JG687_00001578</name>
</gene>
<dbReference type="EMBL" id="JAENGZ010000038">
    <property type="protein sequence ID" value="KAG6972281.1"/>
    <property type="molecule type" value="Genomic_DNA"/>
</dbReference>
<feature type="region of interest" description="Disordered" evidence="1">
    <location>
        <begin position="1"/>
        <end position="28"/>
    </location>
</feature>
<organism evidence="2 3">
    <name type="scientific">Phytophthora cactorum</name>
    <dbReference type="NCBI Taxonomy" id="29920"/>
    <lineage>
        <taxon>Eukaryota</taxon>
        <taxon>Sar</taxon>
        <taxon>Stramenopiles</taxon>
        <taxon>Oomycota</taxon>
        <taxon>Peronosporomycetes</taxon>
        <taxon>Peronosporales</taxon>
        <taxon>Peronosporaceae</taxon>
        <taxon>Phytophthora</taxon>
    </lineage>
</organism>
<evidence type="ECO:0000313" key="2">
    <source>
        <dbReference type="EMBL" id="KAG6972281.1"/>
    </source>
</evidence>
<evidence type="ECO:0000313" key="3">
    <source>
        <dbReference type="Proteomes" id="UP000688947"/>
    </source>
</evidence>
<dbReference type="Proteomes" id="UP000688947">
    <property type="component" value="Unassembled WGS sequence"/>
</dbReference>
<dbReference type="AlphaFoldDB" id="A0A8T1UXH3"/>
<dbReference type="OrthoDB" id="93910at2759"/>
<sequence>MGPPKSALRSTRVHHKGRSPKTAAEKRRDIMERTIITWNSIDEETVLESFETAIPRQFDALEFM</sequence>
<proteinExistence type="predicted"/>
<reference evidence="2" key="1">
    <citation type="submission" date="2021-01" db="EMBL/GenBank/DDBJ databases">
        <title>Phytophthora aleatoria, a newly-described species from Pinus radiata is distinct from Phytophthora cactorum isolates based on comparative genomics.</title>
        <authorList>
            <person name="Mcdougal R."/>
            <person name="Panda P."/>
            <person name="Williams N."/>
            <person name="Studholme D.J."/>
        </authorList>
    </citation>
    <scope>NUCLEOTIDE SEQUENCE</scope>
    <source>
        <strain evidence="2">NZFS 3830</strain>
    </source>
</reference>
<name>A0A8T1UXH3_9STRA</name>
<accession>A0A8T1UXH3</accession>
<comment type="caution">
    <text evidence="2">The sequence shown here is derived from an EMBL/GenBank/DDBJ whole genome shotgun (WGS) entry which is preliminary data.</text>
</comment>
<protein>
    <submittedName>
        <fullName evidence="2">Uncharacterized protein</fullName>
    </submittedName>
</protein>
<evidence type="ECO:0000256" key="1">
    <source>
        <dbReference type="SAM" id="MobiDB-lite"/>
    </source>
</evidence>